<feature type="domain" description="Surface-adhesin protein E-like" evidence="2">
    <location>
        <begin position="24"/>
        <end position="129"/>
    </location>
</feature>
<sequence>MKRKFFAVLLIGFISLCTPVLADWVLINSDSNKSVAHYFDPTTIRKSGEHHKKVWVLSSYDEKQKGGYRSLKTFYEFDCEAERARSYTMLLYSGVMATGNTVGAHHDELKEWFIYPASSFFKRISATICTH</sequence>
<dbReference type="Pfam" id="PF16747">
    <property type="entry name" value="Adhesin_E"/>
    <property type="match status" value="1"/>
</dbReference>
<accession>A0A1I4F389</accession>
<dbReference type="RefSeq" id="WP_090702057.1">
    <property type="nucleotide sequence ID" value="NZ_FOSP01000032.1"/>
</dbReference>
<evidence type="ECO:0000313" key="4">
    <source>
        <dbReference type="Proteomes" id="UP000199533"/>
    </source>
</evidence>
<proteinExistence type="predicted"/>
<feature type="chain" id="PRO_5011510218" description="Surface-adhesin protein E-like domain-containing protein" evidence="1">
    <location>
        <begin position="23"/>
        <end position="131"/>
    </location>
</feature>
<keyword evidence="1" id="KW-0732">Signal</keyword>
<protein>
    <recommendedName>
        <fullName evidence="2">Surface-adhesin protein E-like domain-containing protein</fullName>
    </recommendedName>
</protein>
<dbReference type="OrthoDB" id="9152002at2"/>
<evidence type="ECO:0000256" key="1">
    <source>
        <dbReference type="SAM" id="SignalP"/>
    </source>
</evidence>
<feature type="signal peptide" evidence="1">
    <location>
        <begin position="1"/>
        <end position="22"/>
    </location>
</feature>
<keyword evidence="4" id="KW-1185">Reference proteome</keyword>
<dbReference type="EMBL" id="FOSP01000032">
    <property type="protein sequence ID" value="SFL11267.1"/>
    <property type="molecule type" value="Genomic_DNA"/>
</dbReference>
<dbReference type="AlphaFoldDB" id="A0A1I4F389"/>
<evidence type="ECO:0000313" key="3">
    <source>
        <dbReference type="EMBL" id="SFL11267.1"/>
    </source>
</evidence>
<name>A0A1I4F389_9PROT</name>
<gene>
    <name evidence="3" type="ORF">SAMN05216302_103228</name>
</gene>
<dbReference type="InterPro" id="IPR031939">
    <property type="entry name" value="Adhesin_E-like"/>
</dbReference>
<reference evidence="4" key="1">
    <citation type="submission" date="2016-10" db="EMBL/GenBank/DDBJ databases">
        <authorList>
            <person name="Varghese N."/>
            <person name="Submissions S."/>
        </authorList>
    </citation>
    <scope>NUCLEOTIDE SEQUENCE [LARGE SCALE GENOMIC DNA]</scope>
    <source>
        <strain evidence="4">Nm69</strain>
    </source>
</reference>
<dbReference type="Proteomes" id="UP000199533">
    <property type="component" value="Unassembled WGS sequence"/>
</dbReference>
<evidence type="ECO:0000259" key="2">
    <source>
        <dbReference type="Pfam" id="PF16747"/>
    </source>
</evidence>
<organism evidence="3 4">
    <name type="scientific">Nitrosomonas aestuarii</name>
    <dbReference type="NCBI Taxonomy" id="52441"/>
    <lineage>
        <taxon>Bacteria</taxon>
        <taxon>Pseudomonadati</taxon>
        <taxon>Pseudomonadota</taxon>
        <taxon>Betaproteobacteria</taxon>
        <taxon>Nitrosomonadales</taxon>
        <taxon>Nitrosomonadaceae</taxon>
        <taxon>Nitrosomonas</taxon>
    </lineage>
</organism>
<dbReference type="STRING" id="52441.SAMN05216302_103228"/>